<name>A0A8X7ZRP9_POPTO</name>
<dbReference type="EMBL" id="JAAWWB010000010">
    <property type="protein sequence ID" value="KAG6774674.1"/>
    <property type="molecule type" value="Genomic_DNA"/>
</dbReference>
<reference evidence="1" key="1">
    <citation type="journal article" date="2020" name="bioRxiv">
        <title>Hybrid origin of Populus tomentosa Carr. identified through genome sequencing and phylogenomic analysis.</title>
        <authorList>
            <person name="An X."/>
            <person name="Gao K."/>
            <person name="Chen Z."/>
            <person name="Li J."/>
            <person name="Yang X."/>
            <person name="Yang X."/>
            <person name="Zhou J."/>
            <person name="Guo T."/>
            <person name="Zhao T."/>
            <person name="Huang S."/>
            <person name="Miao D."/>
            <person name="Khan W.U."/>
            <person name="Rao P."/>
            <person name="Ye M."/>
            <person name="Lei B."/>
            <person name="Liao W."/>
            <person name="Wang J."/>
            <person name="Ji L."/>
            <person name="Li Y."/>
            <person name="Guo B."/>
            <person name="Mustafa N.S."/>
            <person name="Li S."/>
            <person name="Yun Q."/>
            <person name="Keller S.R."/>
            <person name="Mao J."/>
            <person name="Zhang R."/>
            <person name="Strauss S.H."/>
        </authorList>
    </citation>
    <scope>NUCLEOTIDE SEQUENCE</scope>
    <source>
        <strain evidence="1">GM15</strain>
        <tissue evidence="1">Leaf</tissue>
    </source>
</reference>
<evidence type="ECO:0000313" key="2">
    <source>
        <dbReference type="Proteomes" id="UP000886885"/>
    </source>
</evidence>
<keyword evidence="2" id="KW-1185">Reference proteome</keyword>
<evidence type="ECO:0000313" key="1">
    <source>
        <dbReference type="EMBL" id="KAG6774674.1"/>
    </source>
</evidence>
<proteinExistence type="predicted"/>
<organism evidence="1 2">
    <name type="scientific">Populus tomentosa</name>
    <name type="common">Chinese white poplar</name>
    <dbReference type="NCBI Taxonomy" id="118781"/>
    <lineage>
        <taxon>Eukaryota</taxon>
        <taxon>Viridiplantae</taxon>
        <taxon>Streptophyta</taxon>
        <taxon>Embryophyta</taxon>
        <taxon>Tracheophyta</taxon>
        <taxon>Spermatophyta</taxon>
        <taxon>Magnoliopsida</taxon>
        <taxon>eudicotyledons</taxon>
        <taxon>Gunneridae</taxon>
        <taxon>Pentapetalae</taxon>
        <taxon>rosids</taxon>
        <taxon>fabids</taxon>
        <taxon>Malpighiales</taxon>
        <taxon>Salicaceae</taxon>
        <taxon>Saliceae</taxon>
        <taxon>Populus</taxon>
    </lineage>
</organism>
<accession>A0A8X7ZRP9</accession>
<comment type="caution">
    <text evidence="1">The sequence shown here is derived from an EMBL/GenBank/DDBJ whole genome shotgun (WGS) entry which is preliminary data.</text>
</comment>
<gene>
    <name evidence="1" type="ORF">POTOM_022036</name>
</gene>
<protein>
    <submittedName>
        <fullName evidence="1">Uncharacterized protein</fullName>
    </submittedName>
</protein>
<sequence length="156" mass="17245">MIDTVVFCTGFLVAAKKDGIIACKWMDVCCAVGLGYHSEPNPNRLSIPIPSSQKLMSMELNAFTTLDFLLYGGLGVPQLRDPFLTMVQFKGNVNGDLDLLVPRDLGVWQLLESTDLANTQAIKLSRVLSHVYLCGYCPYGSWYLVSSRDLHVPCVI</sequence>
<dbReference type="Proteomes" id="UP000886885">
    <property type="component" value="Chromosome 5D"/>
</dbReference>
<dbReference type="AlphaFoldDB" id="A0A8X7ZRP9"/>